<keyword evidence="3" id="KW-1185">Reference proteome</keyword>
<gene>
    <name evidence="2" type="ORF">Cgig2_025017</name>
</gene>
<evidence type="ECO:0000313" key="3">
    <source>
        <dbReference type="Proteomes" id="UP001153076"/>
    </source>
</evidence>
<reference evidence="2" key="1">
    <citation type="submission" date="2022-04" db="EMBL/GenBank/DDBJ databases">
        <title>Carnegiea gigantea Genome sequencing and assembly v2.</title>
        <authorList>
            <person name="Copetti D."/>
            <person name="Sanderson M.J."/>
            <person name="Burquez A."/>
            <person name="Wojciechowski M.F."/>
        </authorList>
    </citation>
    <scope>NUCLEOTIDE SEQUENCE</scope>
    <source>
        <strain evidence="2">SGP5-SGP5p</strain>
        <tissue evidence="2">Aerial part</tissue>
    </source>
</reference>
<accession>A0A9Q1K028</accession>
<evidence type="ECO:0000313" key="2">
    <source>
        <dbReference type="EMBL" id="KAJ8434591.1"/>
    </source>
</evidence>
<feature type="region of interest" description="Disordered" evidence="1">
    <location>
        <begin position="17"/>
        <end position="36"/>
    </location>
</feature>
<sequence length="300" mass="32181">MPWTVLSKFHSTKGAPTALSSWRAKGSKKRATSSKQKHLKASSVGIFVMVAASVSLPSSPRVMASPSRGIDSSSSRLSSPVVGGINSTNLGSRPSASVLQRSSMYRMYASNLGPRPWLTFPVWPPPWIGLPHAGGVSFLGLQGLIFLLYLLQALLILSHCLSRLLALCLQIADFPPQKGIRALEVVDPLLQGRDGWLRPHYIKAPGKGLESTPTRFTSAMATCSSLTADGSASALGRDIGCQEVCGQGLSIHRGFPCELWRNLLATSGPAGSERPLCLVKGRLISSSLMLDRQLRAFTFQ</sequence>
<comment type="caution">
    <text evidence="2">The sequence shown here is derived from an EMBL/GenBank/DDBJ whole genome shotgun (WGS) entry which is preliminary data.</text>
</comment>
<dbReference type="Proteomes" id="UP001153076">
    <property type="component" value="Unassembled WGS sequence"/>
</dbReference>
<proteinExistence type="predicted"/>
<organism evidence="2 3">
    <name type="scientific">Carnegiea gigantea</name>
    <dbReference type="NCBI Taxonomy" id="171969"/>
    <lineage>
        <taxon>Eukaryota</taxon>
        <taxon>Viridiplantae</taxon>
        <taxon>Streptophyta</taxon>
        <taxon>Embryophyta</taxon>
        <taxon>Tracheophyta</taxon>
        <taxon>Spermatophyta</taxon>
        <taxon>Magnoliopsida</taxon>
        <taxon>eudicotyledons</taxon>
        <taxon>Gunneridae</taxon>
        <taxon>Pentapetalae</taxon>
        <taxon>Caryophyllales</taxon>
        <taxon>Cactineae</taxon>
        <taxon>Cactaceae</taxon>
        <taxon>Cactoideae</taxon>
        <taxon>Echinocereeae</taxon>
        <taxon>Carnegiea</taxon>
    </lineage>
</organism>
<protein>
    <submittedName>
        <fullName evidence="2">Uncharacterized protein</fullName>
    </submittedName>
</protein>
<evidence type="ECO:0000256" key="1">
    <source>
        <dbReference type="SAM" id="MobiDB-lite"/>
    </source>
</evidence>
<dbReference type="EMBL" id="JAKOGI010000465">
    <property type="protein sequence ID" value="KAJ8434591.1"/>
    <property type="molecule type" value="Genomic_DNA"/>
</dbReference>
<dbReference type="AlphaFoldDB" id="A0A9Q1K028"/>
<feature type="compositionally biased region" description="Basic residues" evidence="1">
    <location>
        <begin position="25"/>
        <end position="36"/>
    </location>
</feature>
<name>A0A9Q1K028_9CARY</name>